<dbReference type="SMART" id="SM00382">
    <property type="entry name" value="AAA"/>
    <property type="match status" value="1"/>
</dbReference>
<dbReference type="Pfam" id="PF00005">
    <property type="entry name" value="ABC_tran"/>
    <property type="match status" value="1"/>
</dbReference>
<dbReference type="PANTHER" id="PTHR42734:SF6">
    <property type="entry name" value="MOLYBDATE IMPORT ATP-BINDING PROTEIN MOLC"/>
    <property type="match status" value="1"/>
</dbReference>
<comment type="similarity">
    <text evidence="1">Belongs to the ABC transporter superfamily.</text>
</comment>
<dbReference type="SUPFAM" id="SSF52540">
    <property type="entry name" value="P-loop containing nucleoside triphosphate hydrolases"/>
    <property type="match status" value="1"/>
</dbReference>
<feature type="domain" description="ABC transporter" evidence="5">
    <location>
        <begin position="6"/>
        <end position="242"/>
    </location>
</feature>
<dbReference type="Gene3D" id="3.40.50.300">
    <property type="entry name" value="P-loop containing nucleotide triphosphate hydrolases"/>
    <property type="match status" value="1"/>
</dbReference>
<evidence type="ECO:0000313" key="7">
    <source>
        <dbReference type="Proteomes" id="UP000776629"/>
    </source>
</evidence>
<dbReference type="RefSeq" id="WP_204776713.1">
    <property type="nucleotide sequence ID" value="NZ_JACJJQ010000028.1"/>
</dbReference>
<dbReference type="PANTHER" id="PTHR42734">
    <property type="entry name" value="METAL TRANSPORT SYSTEM ATP-BINDING PROTEIN TM_0124-RELATED"/>
    <property type="match status" value="1"/>
</dbReference>
<keyword evidence="4 6" id="KW-0067">ATP-binding</keyword>
<evidence type="ECO:0000256" key="2">
    <source>
        <dbReference type="ARBA" id="ARBA00022448"/>
    </source>
</evidence>
<evidence type="ECO:0000313" key="6">
    <source>
        <dbReference type="EMBL" id="MBM6754412.1"/>
    </source>
</evidence>
<dbReference type="EMBL" id="JACJJQ010000028">
    <property type="protein sequence ID" value="MBM6754412.1"/>
    <property type="molecule type" value="Genomic_DNA"/>
</dbReference>
<accession>A0ABS2EPH7</accession>
<dbReference type="InterPro" id="IPR003439">
    <property type="entry name" value="ABC_transporter-like_ATP-bd"/>
</dbReference>
<sequence>MSEPLLCVNNLSYQYQANQPLLKGISFQLDRGEIFTLLGPNGIGKSTLLRCLTNLTNPTAGKITLQGANLSRLSHRQRAQRMALVPQNYQVNADLSVLEYVLMGRIPYHSFFGGPSPDDCQIAIHWLQKLGIVALKARPLNTLSGGQMQLVAITRALVQNPQLLILDEPMAALDIRRQAQVLGLIKQLQASGVTIIITSHLPNHAFILGGKVGLLMPNQTWLTGLVDKIATAKNLQILYQTPLKVFYSPSLKRQICEIDGLN</sequence>
<evidence type="ECO:0000259" key="5">
    <source>
        <dbReference type="PROSITE" id="PS50893"/>
    </source>
</evidence>
<organism evidence="6 7">
    <name type="scientific">Limosilactobacillus alvi</name>
    <dbReference type="NCBI Taxonomy" id="990412"/>
    <lineage>
        <taxon>Bacteria</taxon>
        <taxon>Bacillati</taxon>
        <taxon>Bacillota</taxon>
        <taxon>Bacilli</taxon>
        <taxon>Lactobacillales</taxon>
        <taxon>Lactobacillaceae</taxon>
        <taxon>Limosilactobacillus</taxon>
    </lineage>
</organism>
<keyword evidence="7" id="KW-1185">Reference proteome</keyword>
<comment type="caution">
    <text evidence="6">The sequence shown here is derived from an EMBL/GenBank/DDBJ whole genome shotgun (WGS) entry which is preliminary data.</text>
</comment>
<evidence type="ECO:0000256" key="4">
    <source>
        <dbReference type="ARBA" id="ARBA00022840"/>
    </source>
</evidence>
<protein>
    <submittedName>
        <fullName evidence="6">ABC transporter ATP-binding protein</fullName>
    </submittedName>
</protein>
<dbReference type="InterPro" id="IPR027417">
    <property type="entry name" value="P-loop_NTPase"/>
</dbReference>
<keyword evidence="2" id="KW-0813">Transport</keyword>
<dbReference type="Proteomes" id="UP000776629">
    <property type="component" value="Unassembled WGS sequence"/>
</dbReference>
<evidence type="ECO:0000256" key="1">
    <source>
        <dbReference type="ARBA" id="ARBA00005417"/>
    </source>
</evidence>
<dbReference type="PROSITE" id="PS50893">
    <property type="entry name" value="ABC_TRANSPORTER_2"/>
    <property type="match status" value="1"/>
</dbReference>
<evidence type="ECO:0000256" key="3">
    <source>
        <dbReference type="ARBA" id="ARBA00022741"/>
    </source>
</evidence>
<dbReference type="InterPro" id="IPR003593">
    <property type="entry name" value="AAA+_ATPase"/>
</dbReference>
<dbReference type="GO" id="GO:0005524">
    <property type="term" value="F:ATP binding"/>
    <property type="evidence" value="ECO:0007669"/>
    <property type="project" value="UniProtKB-KW"/>
</dbReference>
<keyword evidence="3" id="KW-0547">Nucleotide-binding</keyword>
<dbReference type="InterPro" id="IPR050153">
    <property type="entry name" value="Metal_Ion_Import_ABC"/>
</dbReference>
<reference evidence="6 7" key="1">
    <citation type="journal article" date="2021" name="Sci. Rep.">
        <title>The distribution of antibiotic resistance genes in chicken gut microbiota commensals.</title>
        <authorList>
            <person name="Juricova H."/>
            <person name="Matiasovicova J."/>
            <person name="Kubasova T."/>
            <person name="Cejkova D."/>
            <person name="Rychlik I."/>
        </authorList>
    </citation>
    <scope>NUCLEOTIDE SEQUENCE [LARGE SCALE GENOMIC DNA]</scope>
    <source>
        <strain evidence="6 7">An810</strain>
    </source>
</reference>
<gene>
    <name evidence="6" type="ORF">H5993_06540</name>
</gene>
<name>A0ABS2EPH7_9LACO</name>
<proteinExistence type="inferred from homology"/>